<accession>A0A3A1YBQ1</accession>
<comment type="pathway">
    <text evidence="2 7">Metabolic intermediate biosynthesis; chorismate biosynthesis; chorismate from D-erythrose 4-phosphate and phosphoenolpyruvate: step 3/7.</text>
</comment>
<dbReference type="InterPro" id="IPR036441">
    <property type="entry name" value="DHquinase_II_sf"/>
</dbReference>
<dbReference type="PANTHER" id="PTHR21272:SF3">
    <property type="entry name" value="CATABOLIC 3-DEHYDROQUINASE"/>
    <property type="match status" value="1"/>
</dbReference>
<dbReference type="GO" id="GO:0009073">
    <property type="term" value="P:aromatic amino acid family biosynthetic process"/>
    <property type="evidence" value="ECO:0007669"/>
    <property type="project" value="UniProtKB-KW"/>
</dbReference>
<evidence type="ECO:0000256" key="7">
    <source>
        <dbReference type="HAMAP-Rule" id="MF_00169"/>
    </source>
</evidence>
<dbReference type="EMBL" id="NRJG01000192">
    <property type="protein sequence ID" value="RIY34629.1"/>
    <property type="molecule type" value="Genomic_DNA"/>
</dbReference>
<proteinExistence type="inferred from homology"/>
<evidence type="ECO:0000256" key="6">
    <source>
        <dbReference type="ARBA" id="ARBA00023239"/>
    </source>
</evidence>
<feature type="binding site" evidence="7">
    <location>
        <position position="115"/>
    </location>
    <ligand>
        <name>substrate</name>
    </ligand>
</feature>
<comment type="caution">
    <text evidence="8">The sequence shown here is derived from an EMBL/GenBank/DDBJ whole genome shotgun (WGS) entry which is preliminary data.</text>
</comment>
<dbReference type="OrthoDB" id="9790793at2"/>
<reference evidence="8 9" key="1">
    <citation type="submission" date="2017-08" db="EMBL/GenBank/DDBJ databases">
        <title>Reclassification of Bisgaard taxon 37 and 44.</title>
        <authorList>
            <person name="Christensen H."/>
        </authorList>
    </citation>
    <scope>NUCLEOTIDE SEQUENCE [LARGE SCALE GENOMIC DNA]</scope>
    <source>
        <strain evidence="8 9">111</strain>
    </source>
</reference>
<keyword evidence="9" id="KW-1185">Reference proteome</keyword>
<dbReference type="UniPathway" id="UPA00053">
    <property type="reaction ID" value="UER00086"/>
</dbReference>
<dbReference type="AlphaFoldDB" id="A0A3A1YBQ1"/>
<comment type="similarity">
    <text evidence="3 7">Belongs to the type-II 3-dehydroquinase family.</text>
</comment>
<keyword evidence="6 7" id="KW-0456">Lyase</keyword>
<evidence type="ECO:0000313" key="9">
    <source>
        <dbReference type="Proteomes" id="UP000265916"/>
    </source>
</evidence>
<evidence type="ECO:0000256" key="1">
    <source>
        <dbReference type="ARBA" id="ARBA00001864"/>
    </source>
</evidence>
<dbReference type="Pfam" id="PF01220">
    <property type="entry name" value="DHquinase_II"/>
    <property type="match status" value="1"/>
</dbReference>
<dbReference type="HAMAP" id="MF_00169">
    <property type="entry name" value="AroQ"/>
    <property type="match status" value="1"/>
</dbReference>
<dbReference type="GO" id="GO:0009423">
    <property type="term" value="P:chorismate biosynthetic process"/>
    <property type="evidence" value="ECO:0007669"/>
    <property type="project" value="UniProtKB-UniRule"/>
</dbReference>
<evidence type="ECO:0000256" key="4">
    <source>
        <dbReference type="ARBA" id="ARBA00011193"/>
    </source>
</evidence>
<dbReference type="GO" id="GO:0019631">
    <property type="term" value="P:quinate catabolic process"/>
    <property type="evidence" value="ECO:0007669"/>
    <property type="project" value="TreeGrafter"/>
</dbReference>
<dbReference type="PANTHER" id="PTHR21272">
    <property type="entry name" value="CATABOLIC 3-DEHYDROQUINASE"/>
    <property type="match status" value="1"/>
</dbReference>
<organism evidence="8 9">
    <name type="scientific">Psittacicella hinzii</name>
    <dbReference type="NCBI Taxonomy" id="2028575"/>
    <lineage>
        <taxon>Bacteria</taxon>
        <taxon>Pseudomonadati</taxon>
        <taxon>Pseudomonadota</taxon>
        <taxon>Gammaproteobacteria</taxon>
        <taxon>Pasteurellales</taxon>
        <taxon>Psittacicellaceae</taxon>
        <taxon>Psittacicella</taxon>
    </lineage>
</organism>
<dbReference type="GO" id="GO:0003855">
    <property type="term" value="F:3-dehydroquinate dehydratase activity"/>
    <property type="evidence" value="ECO:0007669"/>
    <property type="project" value="UniProtKB-UniRule"/>
</dbReference>
<keyword evidence="7" id="KW-0028">Amino-acid biosynthesis</keyword>
<dbReference type="InterPro" id="IPR001874">
    <property type="entry name" value="DHquinase_II"/>
</dbReference>
<feature type="binding site" evidence="7">
    <location>
        <position position="84"/>
    </location>
    <ligand>
        <name>substrate</name>
    </ligand>
</feature>
<dbReference type="GO" id="GO:0008652">
    <property type="term" value="P:amino acid biosynthetic process"/>
    <property type="evidence" value="ECO:0007669"/>
    <property type="project" value="UniProtKB-KW"/>
</dbReference>
<dbReference type="EC" id="4.2.1.10" evidence="5 7"/>
<evidence type="ECO:0000256" key="3">
    <source>
        <dbReference type="ARBA" id="ARBA00011037"/>
    </source>
</evidence>
<protein>
    <recommendedName>
        <fullName evidence="5 7">3-dehydroquinate dehydratase</fullName>
        <shortName evidence="7">3-dehydroquinase</shortName>
        <ecNumber evidence="5 7">4.2.1.10</ecNumber>
    </recommendedName>
    <alternativeName>
        <fullName evidence="7">Type II DHQase</fullName>
    </alternativeName>
</protein>
<dbReference type="Proteomes" id="UP000265916">
    <property type="component" value="Unassembled WGS sequence"/>
</dbReference>
<evidence type="ECO:0000256" key="2">
    <source>
        <dbReference type="ARBA" id="ARBA00004902"/>
    </source>
</evidence>
<dbReference type="CDD" id="cd00466">
    <property type="entry name" value="DHQase_II"/>
    <property type="match status" value="1"/>
</dbReference>
<evidence type="ECO:0000256" key="5">
    <source>
        <dbReference type="ARBA" id="ARBA00012060"/>
    </source>
</evidence>
<feature type="active site" description="Proton donor" evidence="7">
    <location>
        <position position="104"/>
    </location>
</feature>
<comment type="function">
    <text evidence="7">Catalyzes a trans-dehydration via an enolate intermediate.</text>
</comment>
<name>A0A3A1YBQ1_9GAMM</name>
<keyword evidence="7" id="KW-0057">Aromatic amino acid biosynthesis</keyword>
<dbReference type="SUPFAM" id="SSF52304">
    <property type="entry name" value="Type II 3-dehydroquinate dehydratase"/>
    <property type="match status" value="1"/>
</dbReference>
<feature type="binding site" evidence="7">
    <location>
        <begin position="105"/>
        <end position="106"/>
    </location>
    <ligand>
        <name>substrate</name>
    </ligand>
</feature>
<evidence type="ECO:0000313" key="8">
    <source>
        <dbReference type="EMBL" id="RIY34629.1"/>
    </source>
</evidence>
<comment type="caution">
    <text evidence="7">Lacks conserved residue(s) required for the propagation of feature annotation.</text>
</comment>
<feature type="binding site" evidence="7">
    <location>
        <position position="78"/>
    </location>
    <ligand>
        <name>substrate</name>
    </ligand>
</feature>
<comment type="catalytic activity">
    <reaction evidence="1 7">
        <text>3-dehydroquinate = 3-dehydroshikimate + H2O</text>
        <dbReference type="Rhea" id="RHEA:21096"/>
        <dbReference type="ChEBI" id="CHEBI:15377"/>
        <dbReference type="ChEBI" id="CHEBI:16630"/>
        <dbReference type="ChEBI" id="CHEBI:32364"/>
        <dbReference type="EC" id="4.2.1.10"/>
    </reaction>
</comment>
<sequence length="149" mass="16651">MADTASLTKSSQEIPLGNYQTNLSFIVDTPKQKAVKITLIFFQTNNESELLNLIHAQFAQSLAAKAQEQCINDFYVINPAAWGHYSVALRDALLGVQAKLVEVHLSNIHQREAFRHHSYLQDIAQGVICGLGAKGYNMALNYWLDSVSW</sequence>
<feature type="binding site" evidence="7">
    <location>
        <position position="91"/>
    </location>
    <ligand>
        <name>substrate</name>
    </ligand>
</feature>
<dbReference type="Gene3D" id="3.40.50.9100">
    <property type="entry name" value="Dehydroquinase, class II"/>
    <property type="match status" value="1"/>
</dbReference>
<gene>
    <name evidence="7" type="primary">aroQ</name>
    <name evidence="8" type="ORF">CKF58_07985</name>
</gene>
<comment type="subunit">
    <text evidence="4 7">Homododecamer.</text>
</comment>